<sequence>MTAVDSRDARRYTVSLTLQGRALHDRIFQLAMERERRLLKDLTPADVFIQSDHLADSQLRQRSLQVQVMAGRKLPVLVRYFLSYLEEQLTTATQDPRFSIPALPSDSA</sequence>
<reference evidence="1 2" key="1">
    <citation type="journal article" date="2015" name="Stand. Genomic Sci.">
        <title>Genomic Encyclopedia of Bacterial and Archaeal Type Strains, Phase III: the genomes of soil and plant-associated and newly described type strains.</title>
        <authorList>
            <person name="Whitman W.B."/>
            <person name="Woyke T."/>
            <person name="Klenk H.P."/>
            <person name="Zhou Y."/>
            <person name="Lilburn T.G."/>
            <person name="Beck B.J."/>
            <person name="De Vos P."/>
            <person name="Vandamme P."/>
            <person name="Eisen J.A."/>
            <person name="Garrity G."/>
            <person name="Hugenholtz P."/>
            <person name="Kyrpides N.C."/>
        </authorList>
    </citation>
    <scope>NUCLEOTIDE SEQUENCE [LARGE SCALE GENOMIC DNA]</scope>
    <source>
        <strain evidence="1 2">CGMCC 1.6858</strain>
    </source>
</reference>
<evidence type="ECO:0000313" key="1">
    <source>
        <dbReference type="EMBL" id="TWI49263.1"/>
    </source>
</evidence>
<keyword evidence="2" id="KW-1185">Reference proteome</keyword>
<dbReference type="OrthoDB" id="8906692at2"/>
<dbReference type="InterPro" id="IPR036390">
    <property type="entry name" value="WH_DNA-bd_sf"/>
</dbReference>
<accession>A0A562PXZ2</accession>
<proteinExistence type="predicted"/>
<dbReference type="Proteomes" id="UP000316905">
    <property type="component" value="Unassembled WGS sequence"/>
</dbReference>
<dbReference type="SUPFAM" id="SSF46785">
    <property type="entry name" value="Winged helix' DNA-binding domain"/>
    <property type="match status" value="1"/>
</dbReference>
<protein>
    <submittedName>
        <fullName evidence="1">Uncharacterized protein</fullName>
    </submittedName>
</protein>
<dbReference type="RefSeq" id="WP_145145222.1">
    <property type="nucleotide sequence ID" value="NZ_VLKY01000018.1"/>
</dbReference>
<comment type="caution">
    <text evidence="1">The sequence shown here is derived from an EMBL/GenBank/DDBJ whole genome shotgun (WGS) entry which is preliminary data.</text>
</comment>
<gene>
    <name evidence="1" type="ORF">IQ22_04065</name>
</gene>
<organism evidence="1 2">
    <name type="scientific">Pseudomonas duriflava</name>
    <dbReference type="NCBI Taxonomy" id="459528"/>
    <lineage>
        <taxon>Bacteria</taxon>
        <taxon>Pseudomonadati</taxon>
        <taxon>Pseudomonadota</taxon>
        <taxon>Gammaproteobacteria</taxon>
        <taxon>Pseudomonadales</taxon>
        <taxon>Pseudomonadaceae</taxon>
        <taxon>Pseudomonas</taxon>
    </lineage>
</organism>
<evidence type="ECO:0000313" key="2">
    <source>
        <dbReference type="Proteomes" id="UP000316905"/>
    </source>
</evidence>
<dbReference type="InterPro" id="IPR036388">
    <property type="entry name" value="WH-like_DNA-bd_sf"/>
</dbReference>
<dbReference type="Gene3D" id="1.10.10.10">
    <property type="entry name" value="Winged helix-like DNA-binding domain superfamily/Winged helix DNA-binding domain"/>
    <property type="match status" value="1"/>
</dbReference>
<dbReference type="AlphaFoldDB" id="A0A562PXZ2"/>
<dbReference type="EMBL" id="VLKY01000018">
    <property type="protein sequence ID" value="TWI49263.1"/>
    <property type="molecule type" value="Genomic_DNA"/>
</dbReference>
<name>A0A562PXZ2_9PSED</name>